<sequence>MLDDLVDIELAFGAGADEGHVAFEHVPKLGQLVEVMVAEEASDLRHSVVAVVVGQLWTVFLGVHFHASELIDVEGFSVHADSLLLEDGWAAVLALHQQIAEEHQRRENNEAECRNDEVENTLGELSRLRHSIGNVLRFLFRKQDSWG</sequence>
<name>J9GRI8_9ZZZZ</name>
<gene>
    <name evidence="2" type="ORF">EVA_09135</name>
</gene>
<comment type="caution">
    <text evidence="2">The sequence shown here is derived from an EMBL/GenBank/DDBJ whole genome shotgun (WGS) entry which is preliminary data.</text>
</comment>
<dbReference type="EMBL" id="AMCI01002422">
    <property type="protein sequence ID" value="EJX02760.1"/>
    <property type="molecule type" value="Genomic_DNA"/>
</dbReference>
<proteinExistence type="predicted"/>
<dbReference type="AlphaFoldDB" id="J9GRI8"/>
<protein>
    <submittedName>
        <fullName evidence="2">Uncharacterized protein</fullName>
    </submittedName>
</protein>
<feature type="coiled-coil region" evidence="1">
    <location>
        <begin position="101"/>
        <end position="128"/>
    </location>
</feature>
<evidence type="ECO:0000256" key="1">
    <source>
        <dbReference type="SAM" id="Coils"/>
    </source>
</evidence>
<evidence type="ECO:0000313" key="2">
    <source>
        <dbReference type="EMBL" id="EJX02760.1"/>
    </source>
</evidence>
<keyword evidence="1" id="KW-0175">Coiled coil</keyword>
<accession>J9GRI8</accession>
<organism evidence="2">
    <name type="scientific">gut metagenome</name>
    <dbReference type="NCBI Taxonomy" id="749906"/>
    <lineage>
        <taxon>unclassified sequences</taxon>
        <taxon>metagenomes</taxon>
        <taxon>organismal metagenomes</taxon>
    </lineage>
</organism>
<reference evidence="2" key="1">
    <citation type="journal article" date="2012" name="PLoS ONE">
        <title>Gene sets for utilization of primary and secondary nutrition supplies in the distal gut of endangered iberian lynx.</title>
        <authorList>
            <person name="Alcaide M."/>
            <person name="Messina E."/>
            <person name="Richter M."/>
            <person name="Bargiela R."/>
            <person name="Peplies J."/>
            <person name="Huws S.A."/>
            <person name="Newbold C.J."/>
            <person name="Golyshin P.N."/>
            <person name="Simon M.A."/>
            <person name="Lopez G."/>
            <person name="Yakimov M.M."/>
            <person name="Ferrer M."/>
        </authorList>
    </citation>
    <scope>NUCLEOTIDE SEQUENCE</scope>
</reference>